<dbReference type="Proteomes" id="UP000070544">
    <property type="component" value="Unassembled WGS sequence"/>
</dbReference>
<accession>A0A139AVB4</accession>
<dbReference type="Pfam" id="PF14750">
    <property type="entry name" value="INTS2"/>
    <property type="match status" value="1"/>
</dbReference>
<gene>
    <name evidence="1" type="ORF">M427DRAFT_28152</name>
</gene>
<dbReference type="PANTHER" id="PTHR28608">
    <property type="entry name" value="INTEGRATOR COMPLEX SUBUNIT 2"/>
    <property type="match status" value="1"/>
</dbReference>
<sequence>MAADAVRNTLRTLESGAAVSVQDIPRAEAIFWPILIHHSLANGNAEFPHADARFVTCSHIEAHLAANYPRVVQSAATLQPGDAPVPAEQLFTPETMHQSLCHLMRDIHALVSRGSSLLSSNRAPSTSYSETPPAPAPLWTLSDRPDFRDDIIFAITALVIHSCGGIPLKPLVAGLLQTPIALDALTSLAVNFWWEFDSVIDAIATSYVRHVAPRSIAEDAITRLVGMAPHHAIPARLCLTRHRTLFGTCMHITVTHLDDVMDYFDTLLSDDTKWIADSGDAPKYYSSIRTCLHKVLQERRDTHIPLTTLRPLLCIYLSLPALFNAVPSLAELAKILDAVAHRGLQHAAFDAVRVLALCVVLVAPDALVGGKEQKQVSPADVLAKLVPRTHTPVTTLAILVNLFLGTFAPLEGMVAEAAGFGVALNQNRLTRLKNWMAPALSEVRLGQMALKVEPDDPRKNPLSGVPFRILDELLISKSAAFTVELGTLGRFLVAHMSTASVRVDATFPYLVKNYISSSLALPTHRAHTKLDERTLLDMIQGPNACSRVLSLYFVLLFNAELYRSRGQSGLRAGDEPEEYSDDFLASLPVKQILDRAQNLRDPTLSTVVLPEVTSLIAGNYPYLIEPTGVEILPIHERATLRQAPLQVVEVLCDVASSNVEKAASSASRLLAFDKDACLNSADTFLQNVFPLAISQNLPPEVADIIRSTWYRIAEVSPANFWLSTVRTFFTRGGRP</sequence>
<protein>
    <submittedName>
        <fullName evidence="1">Uncharacterized protein</fullName>
    </submittedName>
</protein>
<keyword evidence="2" id="KW-1185">Reference proteome</keyword>
<reference evidence="1 2" key="1">
    <citation type="journal article" date="2015" name="Genome Biol. Evol.">
        <title>Phylogenomic analyses indicate that early fungi evolved digesting cell walls of algal ancestors of land plants.</title>
        <authorList>
            <person name="Chang Y."/>
            <person name="Wang S."/>
            <person name="Sekimoto S."/>
            <person name="Aerts A.L."/>
            <person name="Choi C."/>
            <person name="Clum A."/>
            <person name="LaButti K.M."/>
            <person name="Lindquist E.A."/>
            <person name="Yee Ngan C."/>
            <person name="Ohm R.A."/>
            <person name="Salamov A.A."/>
            <person name="Grigoriev I.V."/>
            <person name="Spatafora J.W."/>
            <person name="Berbee M.L."/>
        </authorList>
    </citation>
    <scope>NUCLEOTIDE SEQUENCE [LARGE SCALE GENOMIC DNA]</scope>
    <source>
        <strain evidence="1 2">JEL478</strain>
    </source>
</reference>
<name>A0A139AVB4_GONPJ</name>
<dbReference type="GO" id="GO:0034472">
    <property type="term" value="P:snRNA 3'-end processing"/>
    <property type="evidence" value="ECO:0007669"/>
    <property type="project" value="TreeGrafter"/>
</dbReference>
<dbReference type="STRING" id="1344416.A0A139AVB4"/>
<evidence type="ECO:0000313" key="2">
    <source>
        <dbReference type="Proteomes" id="UP000070544"/>
    </source>
</evidence>
<dbReference type="InterPro" id="IPR029321">
    <property type="entry name" value="INTS2"/>
</dbReference>
<dbReference type="AlphaFoldDB" id="A0A139AVB4"/>
<organism evidence="1 2">
    <name type="scientific">Gonapodya prolifera (strain JEL478)</name>
    <name type="common">Monoblepharis prolifera</name>
    <dbReference type="NCBI Taxonomy" id="1344416"/>
    <lineage>
        <taxon>Eukaryota</taxon>
        <taxon>Fungi</taxon>
        <taxon>Fungi incertae sedis</taxon>
        <taxon>Chytridiomycota</taxon>
        <taxon>Chytridiomycota incertae sedis</taxon>
        <taxon>Monoblepharidomycetes</taxon>
        <taxon>Monoblepharidales</taxon>
        <taxon>Gonapodyaceae</taxon>
        <taxon>Gonapodya</taxon>
    </lineage>
</organism>
<dbReference type="GO" id="GO:0032039">
    <property type="term" value="C:integrator complex"/>
    <property type="evidence" value="ECO:0007669"/>
    <property type="project" value="InterPro"/>
</dbReference>
<dbReference type="PANTHER" id="PTHR28608:SF1">
    <property type="entry name" value="INTEGRATOR COMPLEX SUBUNIT 2"/>
    <property type="match status" value="1"/>
</dbReference>
<dbReference type="OrthoDB" id="70899at2759"/>
<evidence type="ECO:0000313" key="1">
    <source>
        <dbReference type="EMBL" id="KXS20425.1"/>
    </source>
</evidence>
<proteinExistence type="predicted"/>
<dbReference type="EMBL" id="KQ965735">
    <property type="protein sequence ID" value="KXS20425.1"/>
    <property type="molecule type" value="Genomic_DNA"/>
</dbReference>